<dbReference type="PANTHER" id="PTHR30481:SF2">
    <property type="entry name" value="SITE-SPECIFIC DNA-METHYLTRANSFERASE (ADENINE-SPECIFIC)"/>
    <property type="match status" value="1"/>
</dbReference>
<keyword evidence="5" id="KW-1185">Reference proteome</keyword>
<dbReference type="SUPFAM" id="SSF53335">
    <property type="entry name" value="S-adenosyl-L-methionine-dependent methyltransferases"/>
    <property type="match status" value="1"/>
</dbReference>
<name>A0A6N6JE11_9RHOB</name>
<gene>
    <name evidence="4" type="ORF">KIN_14390</name>
</gene>
<evidence type="ECO:0000313" key="4">
    <source>
        <dbReference type="EMBL" id="GFE64365.1"/>
    </source>
</evidence>
<dbReference type="GO" id="GO:0043565">
    <property type="term" value="F:sequence-specific DNA binding"/>
    <property type="evidence" value="ECO:0007669"/>
    <property type="project" value="TreeGrafter"/>
</dbReference>
<reference evidence="4 5" key="1">
    <citation type="submission" date="2019-12" db="EMBL/GenBank/DDBJ databases">
        <title>Litoreibacter badius sp. nov., a novel bacteriochlorophyll a-containing bacterium in the genus Litoreibacter.</title>
        <authorList>
            <person name="Kanamuro M."/>
            <person name="Takabe Y."/>
            <person name="Mori K."/>
            <person name="Takaichi S."/>
            <person name="Hanada S."/>
        </authorList>
    </citation>
    <scope>NUCLEOTIDE SEQUENCE [LARGE SCALE GENOMIC DNA]</scope>
    <source>
        <strain evidence="4 5">K6</strain>
    </source>
</reference>
<accession>A0A6N6JE11</accession>
<dbReference type="InterPro" id="IPR012327">
    <property type="entry name" value="MeTrfase_D12"/>
</dbReference>
<evidence type="ECO:0000256" key="2">
    <source>
        <dbReference type="ARBA" id="ARBA00022679"/>
    </source>
</evidence>
<dbReference type="GO" id="GO:0009307">
    <property type="term" value="P:DNA restriction-modification system"/>
    <property type="evidence" value="ECO:0007669"/>
    <property type="project" value="InterPro"/>
</dbReference>
<organism evidence="4 5">
    <name type="scientific">Litoreibacter roseus</name>
    <dbReference type="NCBI Taxonomy" id="2601869"/>
    <lineage>
        <taxon>Bacteria</taxon>
        <taxon>Pseudomonadati</taxon>
        <taxon>Pseudomonadota</taxon>
        <taxon>Alphaproteobacteria</taxon>
        <taxon>Rhodobacterales</taxon>
        <taxon>Roseobacteraceae</taxon>
        <taxon>Litoreibacter</taxon>
    </lineage>
</organism>
<dbReference type="AlphaFoldDB" id="A0A6N6JE11"/>
<dbReference type="Pfam" id="PF02086">
    <property type="entry name" value="MethyltransfD12"/>
    <property type="match status" value="1"/>
</dbReference>
<proteinExistence type="predicted"/>
<keyword evidence="3" id="KW-0949">S-adenosyl-L-methionine</keyword>
<evidence type="ECO:0000313" key="5">
    <source>
        <dbReference type="Proteomes" id="UP000436822"/>
    </source>
</evidence>
<dbReference type="InterPro" id="IPR012263">
    <property type="entry name" value="M_m6A_EcoRV"/>
</dbReference>
<dbReference type="PANTHER" id="PTHR30481">
    <property type="entry name" value="DNA ADENINE METHYLASE"/>
    <property type="match status" value="1"/>
</dbReference>
<protein>
    <submittedName>
        <fullName evidence="4">DNA methyltransferase</fullName>
    </submittedName>
</protein>
<dbReference type="GO" id="GO:0032259">
    <property type="term" value="P:methylation"/>
    <property type="evidence" value="ECO:0007669"/>
    <property type="project" value="UniProtKB-KW"/>
</dbReference>
<comment type="caution">
    <text evidence="4">The sequence shown here is derived from an EMBL/GenBank/DDBJ whole genome shotgun (WGS) entry which is preliminary data.</text>
</comment>
<dbReference type="InterPro" id="IPR029063">
    <property type="entry name" value="SAM-dependent_MTases_sf"/>
</dbReference>
<dbReference type="GO" id="GO:0009007">
    <property type="term" value="F:site-specific DNA-methyltransferase (adenine-specific) activity"/>
    <property type="evidence" value="ECO:0007669"/>
    <property type="project" value="UniProtKB-EC"/>
</dbReference>
<keyword evidence="2 4" id="KW-0808">Transferase</keyword>
<keyword evidence="1 4" id="KW-0489">Methyltransferase</keyword>
<dbReference type="GO" id="GO:1904047">
    <property type="term" value="F:S-adenosyl-L-methionine binding"/>
    <property type="evidence" value="ECO:0007669"/>
    <property type="project" value="TreeGrafter"/>
</dbReference>
<evidence type="ECO:0000256" key="3">
    <source>
        <dbReference type="ARBA" id="ARBA00022691"/>
    </source>
</evidence>
<dbReference type="EMBL" id="BLJE01000002">
    <property type="protein sequence ID" value="GFE64365.1"/>
    <property type="molecule type" value="Genomic_DNA"/>
</dbReference>
<dbReference type="RefSeq" id="WP_207710121.1">
    <property type="nucleotide sequence ID" value="NZ_BLJE01000002.1"/>
</dbReference>
<sequence length="302" mass="34447">MQDLKAINIRDFPHRHTQNAVSPFRYPGGKGFLSGFLADHLAKCFDDSRITFLEPFCGGAGAAVNLLADGYVDCLHLNDADVRIYSAWRAMLSENERFIERIQSVPLTMDEWHVQSRISTDKTSSNYDFDLGFASFYLNRTTRSGIVSKAGPIGGYDQTGKWKIDARFNREGLSQRVRWIGENSDRIKISNLDVLPFLDRSRRTLDPNSSFYFIDPPYVKAGDRLYLNAMGEDKHVALSDMLTSGRMTKWVLSYDDHPLIRQVYSDQNMRSIAVNYSLQKKRKEAEILITPSSSRYESASVR</sequence>
<dbReference type="GO" id="GO:0006298">
    <property type="term" value="P:mismatch repair"/>
    <property type="evidence" value="ECO:0007669"/>
    <property type="project" value="TreeGrafter"/>
</dbReference>
<dbReference type="PIRSF" id="PIRSF000398">
    <property type="entry name" value="M_m6A_EcoRV"/>
    <property type="match status" value="1"/>
</dbReference>
<dbReference type="Proteomes" id="UP000436822">
    <property type="component" value="Unassembled WGS sequence"/>
</dbReference>
<dbReference type="Gene3D" id="3.40.50.150">
    <property type="entry name" value="Vaccinia Virus protein VP39"/>
    <property type="match status" value="2"/>
</dbReference>
<dbReference type="PRINTS" id="PR00505">
    <property type="entry name" value="D12N6MTFRASE"/>
</dbReference>
<evidence type="ECO:0000256" key="1">
    <source>
        <dbReference type="ARBA" id="ARBA00022603"/>
    </source>
</evidence>